<reference evidence="1 2" key="1">
    <citation type="submission" date="2019-04" db="EMBL/GenBank/DDBJ databases">
        <title>Genome sequencing of Clostridium botulinum Groups I-IV and Clostridium butyricum.</title>
        <authorList>
            <person name="Brunt J."/>
            <person name="Van Vliet A.H.M."/>
            <person name="Stringer S.C."/>
            <person name="Carter A.T."/>
            <person name="Peck M.W."/>
        </authorList>
    </citation>
    <scope>NUCLEOTIDE SEQUENCE [LARGE SCALE GENOMIC DNA]</scope>
    <source>
        <strain evidence="1 2">IFR 18/037</strain>
    </source>
</reference>
<keyword evidence="1" id="KW-0560">Oxidoreductase</keyword>
<dbReference type="AlphaFoldDB" id="A0A2K9MW15"/>
<name>A0A2K9MW15_CLOBO</name>
<accession>A0A2K9MW15</accession>
<evidence type="ECO:0000313" key="2">
    <source>
        <dbReference type="Proteomes" id="UP000478995"/>
    </source>
</evidence>
<keyword evidence="1" id="KW-0575">Peroxidase</keyword>
<proteinExistence type="predicted"/>
<dbReference type="OMA" id="FIFDCGK"/>
<comment type="caution">
    <text evidence="1">The sequence shown here is derived from an EMBL/GenBank/DDBJ whole genome shotgun (WGS) entry which is preliminary data.</text>
</comment>
<dbReference type="GO" id="GO:0004601">
    <property type="term" value="F:peroxidase activity"/>
    <property type="evidence" value="ECO:0007669"/>
    <property type="project" value="UniProtKB-KW"/>
</dbReference>
<gene>
    <name evidence="1" type="ORF">FC794_19305</name>
</gene>
<sequence>MAVSISYILGIRTLDKFNYCGLSKLNSTNISIYPDNFFIIKMQDFR</sequence>
<evidence type="ECO:0000313" key="1">
    <source>
        <dbReference type="EMBL" id="NFG18866.1"/>
    </source>
</evidence>
<protein>
    <submittedName>
        <fullName evidence="1">Alkylhydroperoxidase</fullName>
    </submittedName>
</protein>
<organism evidence="1 2">
    <name type="scientific">Clostridium botulinum</name>
    <dbReference type="NCBI Taxonomy" id="1491"/>
    <lineage>
        <taxon>Bacteria</taxon>
        <taxon>Bacillati</taxon>
        <taxon>Bacillota</taxon>
        <taxon>Clostridia</taxon>
        <taxon>Eubacteriales</taxon>
        <taxon>Clostridiaceae</taxon>
        <taxon>Clostridium</taxon>
    </lineage>
</organism>
<dbReference type="EMBL" id="SWOY01000026">
    <property type="protein sequence ID" value="NFG18866.1"/>
    <property type="molecule type" value="Genomic_DNA"/>
</dbReference>
<dbReference type="Proteomes" id="UP000478995">
    <property type="component" value="Unassembled WGS sequence"/>
</dbReference>
<dbReference type="RefSeq" id="WP_003359516.1">
    <property type="nucleotide sequence ID" value="NZ_JACBCC010000013.1"/>
</dbReference>